<dbReference type="PANTHER" id="PTHR31793">
    <property type="entry name" value="4-HYDROXYBENZOYL-COA THIOESTERASE FAMILY MEMBER"/>
    <property type="match status" value="1"/>
</dbReference>
<proteinExistence type="predicted"/>
<dbReference type="InterPro" id="IPR050563">
    <property type="entry name" value="4-hydroxybenzoyl-CoA_TE"/>
</dbReference>
<evidence type="ECO:0000313" key="2">
    <source>
        <dbReference type="Proteomes" id="UP000727907"/>
    </source>
</evidence>
<evidence type="ECO:0000313" key="1">
    <source>
        <dbReference type="EMBL" id="MBU8872175.1"/>
    </source>
</evidence>
<reference evidence="1 2" key="1">
    <citation type="submission" date="2021-06" db="EMBL/GenBank/DDBJ databases">
        <authorList>
            <person name="Lee D.H."/>
        </authorList>
    </citation>
    <scope>NUCLEOTIDE SEQUENCE [LARGE SCALE GENOMIC DNA]</scope>
    <source>
        <strain evidence="1 2">MMS21-HV4-11</strain>
    </source>
</reference>
<gene>
    <name evidence="1" type="ORF">KQ910_00295</name>
</gene>
<dbReference type="Pfam" id="PF13279">
    <property type="entry name" value="4HBT_2"/>
    <property type="match status" value="2"/>
</dbReference>
<dbReference type="Proteomes" id="UP000727907">
    <property type="component" value="Unassembled WGS sequence"/>
</dbReference>
<dbReference type="PANTHER" id="PTHR31793:SF2">
    <property type="entry name" value="BLR1345 PROTEIN"/>
    <property type="match status" value="1"/>
</dbReference>
<comment type="caution">
    <text evidence="1">The sequence shown here is derived from an EMBL/GenBank/DDBJ whole genome shotgun (WGS) entry which is preliminary data.</text>
</comment>
<name>A0ABS6IFX3_9HYPH</name>
<sequence>MSSPALIPTFSTAVNTWQCDENNHLNVQFYTEFAHEASASLLAHLGFGPRAQRAAEAASRVVDDHVRYLREFRVVEPVEVHSAPVEVGERDLVAYHEVRNPAKGEVAATIRRRIECDRPWPAAFRAKAEATCVALPDSARPRSVGKLTLPDLSLADAPSIGLVEVGRTQITPDECDERGDFLPRHYFGRYSDGAPVLWNHMGFDRAAMQERQEGSVVVEMLNRYRRPLRAGDLAVVMSGLATFTDKTITFTHFLFEAETGTLAACAEAVGMKFDQKIRKIMTFPTEDRARMEARRLKL</sequence>
<dbReference type="RefSeq" id="WP_216955779.1">
    <property type="nucleotide sequence ID" value="NZ_JAHOPB010000001.1"/>
</dbReference>
<organism evidence="1 2">
    <name type="scientific">Reyranella humidisoli</name>
    <dbReference type="NCBI Taxonomy" id="2849149"/>
    <lineage>
        <taxon>Bacteria</taxon>
        <taxon>Pseudomonadati</taxon>
        <taxon>Pseudomonadota</taxon>
        <taxon>Alphaproteobacteria</taxon>
        <taxon>Hyphomicrobiales</taxon>
        <taxon>Reyranellaceae</taxon>
        <taxon>Reyranella</taxon>
    </lineage>
</organism>
<accession>A0ABS6IFX3</accession>
<keyword evidence="2" id="KW-1185">Reference proteome</keyword>
<dbReference type="CDD" id="cd00586">
    <property type="entry name" value="4HBT"/>
    <property type="match status" value="1"/>
</dbReference>
<protein>
    <submittedName>
        <fullName evidence="1">Thioesterase family protein</fullName>
    </submittedName>
</protein>
<dbReference type="EMBL" id="JAHOPB010000001">
    <property type="protein sequence ID" value="MBU8872175.1"/>
    <property type="molecule type" value="Genomic_DNA"/>
</dbReference>